<feature type="compositionally biased region" description="Low complexity" evidence="1">
    <location>
        <begin position="143"/>
        <end position="156"/>
    </location>
</feature>
<evidence type="ECO:0000313" key="3">
    <source>
        <dbReference type="Proteomes" id="UP000612055"/>
    </source>
</evidence>
<dbReference type="PANTHER" id="PTHR36015">
    <property type="entry name" value="HOLLIDAY JUNCTION RESOLVASE MOC1, CHLOROPLASTIC-RELATED"/>
    <property type="match status" value="1"/>
</dbReference>
<evidence type="ECO:0000313" key="2">
    <source>
        <dbReference type="EMBL" id="KAG2500343.1"/>
    </source>
</evidence>
<organism evidence="2 3">
    <name type="scientific">Edaphochlamys debaryana</name>
    <dbReference type="NCBI Taxonomy" id="47281"/>
    <lineage>
        <taxon>Eukaryota</taxon>
        <taxon>Viridiplantae</taxon>
        <taxon>Chlorophyta</taxon>
        <taxon>core chlorophytes</taxon>
        <taxon>Chlorophyceae</taxon>
        <taxon>CS clade</taxon>
        <taxon>Chlamydomonadales</taxon>
        <taxon>Chlamydomonadales incertae sedis</taxon>
        <taxon>Edaphochlamys</taxon>
    </lineage>
</organism>
<dbReference type="GO" id="GO:0008821">
    <property type="term" value="F:crossover junction DNA endonuclease activity"/>
    <property type="evidence" value="ECO:0007669"/>
    <property type="project" value="InterPro"/>
</dbReference>
<accession>A0A835YCU1</accession>
<feature type="compositionally biased region" description="Low complexity" evidence="1">
    <location>
        <begin position="616"/>
        <end position="628"/>
    </location>
</feature>
<gene>
    <name evidence="2" type="ORF">HYH03_001918</name>
</gene>
<dbReference type="AlphaFoldDB" id="A0A835YCU1"/>
<feature type="compositionally biased region" description="Gly residues" evidence="1">
    <location>
        <begin position="168"/>
        <end position="181"/>
    </location>
</feature>
<dbReference type="Proteomes" id="UP000612055">
    <property type="component" value="Unassembled WGS sequence"/>
</dbReference>
<feature type="compositionally biased region" description="Basic residues" evidence="1">
    <location>
        <begin position="444"/>
        <end position="456"/>
    </location>
</feature>
<sequence length="634" mass="63475">MGDGARCWLQTRSRAWDPTQKLLHNAVGSGARGLLAGTGVAASALASVSGIASGCSSTGTVSGLTGLAHHPIHLRTTSAAVAARRITTACASSSAAVAAAAAASTSPAAPSLPTRHIVAAVDPDLAGALAVIFWDADPDADPDSSGPTTTSLLTPHPADPHGPRPPGADGGAADGPGGGVTGVWLPVPPPPPADRSRWSVGVWDMPVSAAERQKKTLGGGVSRRRLLHVAGARAVLSQALAAALPPPGEPRRVALYGYVEVPPILPGDGSFSAYTSLWSTGAWLGLLTGMGFTVGSTPVRRWKTDLGLYGARSKEAGMQLARVLFPGQQPILRLKKDHGRADALLIAAWALGASLPPRLAATLRRNHQDLASLLEQETAAGRPAPSLQWGPPRPPAPTDAYGSLLTPERDMMDEIEAAHAKVQRVEDARAQRRAAKDEEAAARAARKAARAAKSKSKSASTSRAGGAAEAGEGEGQAAAPKVARRRRAAAAPTEGGDAETGAEAGAEAAAAGVEGAKRRARRKKAAAESEASGEAEPAGGAAGVAPAATGDAAPSTPARSPMRRTKTGAAPAVPGAEVGGVAETGEASGQQAASVGGVDGEAAGKAPAKARRRRAGAAAVQGAAPAGAEQQDVA</sequence>
<feature type="compositionally biased region" description="Basic and acidic residues" evidence="1">
    <location>
        <begin position="422"/>
        <end position="441"/>
    </location>
</feature>
<feature type="compositionally biased region" description="Low complexity" evidence="1">
    <location>
        <begin position="457"/>
        <end position="481"/>
    </location>
</feature>
<reference evidence="2" key="1">
    <citation type="journal article" date="2020" name="bioRxiv">
        <title>Comparative genomics of Chlamydomonas.</title>
        <authorList>
            <person name="Craig R.J."/>
            <person name="Hasan A.R."/>
            <person name="Ness R.W."/>
            <person name="Keightley P.D."/>
        </authorList>
    </citation>
    <scope>NUCLEOTIDE SEQUENCE</scope>
    <source>
        <strain evidence="2">CCAP 11/70</strain>
    </source>
</reference>
<feature type="region of interest" description="Disordered" evidence="1">
    <location>
        <begin position="379"/>
        <end position="404"/>
    </location>
</feature>
<protein>
    <submittedName>
        <fullName evidence="2">Uncharacterized protein</fullName>
    </submittedName>
</protein>
<feature type="compositionally biased region" description="Low complexity" evidence="1">
    <location>
        <begin position="528"/>
        <end position="558"/>
    </location>
</feature>
<proteinExistence type="predicted"/>
<keyword evidence="3" id="KW-1185">Reference proteome</keyword>
<dbReference type="InterPro" id="IPR045290">
    <property type="entry name" value="MOC1-like"/>
</dbReference>
<feature type="region of interest" description="Disordered" evidence="1">
    <location>
        <begin position="422"/>
        <end position="634"/>
    </location>
</feature>
<feature type="compositionally biased region" description="Low complexity" evidence="1">
    <location>
        <begin position="489"/>
        <end position="514"/>
    </location>
</feature>
<comment type="caution">
    <text evidence="2">The sequence shown here is derived from an EMBL/GenBank/DDBJ whole genome shotgun (WGS) entry which is preliminary data.</text>
</comment>
<dbReference type="EMBL" id="JAEHOE010000004">
    <property type="protein sequence ID" value="KAG2500343.1"/>
    <property type="molecule type" value="Genomic_DNA"/>
</dbReference>
<feature type="region of interest" description="Disordered" evidence="1">
    <location>
        <begin position="140"/>
        <end position="196"/>
    </location>
</feature>
<dbReference type="OrthoDB" id="1910737at2759"/>
<feature type="compositionally biased region" description="Low complexity" evidence="1">
    <location>
        <begin position="567"/>
        <end position="587"/>
    </location>
</feature>
<dbReference type="PANTHER" id="PTHR36015:SF6">
    <property type="entry name" value="HOLLIDAY JUNCTION RESOLVASE MOC1, CHLOROPLASTIC-RELATED"/>
    <property type="match status" value="1"/>
</dbReference>
<name>A0A835YCU1_9CHLO</name>
<evidence type="ECO:0000256" key="1">
    <source>
        <dbReference type="SAM" id="MobiDB-lite"/>
    </source>
</evidence>